<gene>
    <name evidence="1" type="ORF">C6P46_002545</name>
</gene>
<proteinExistence type="predicted"/>
<dbReference type="OrthoDB" id="409543at2759"/>
<dbReference type="PANTHER" id="PTHR12042:SF21">
    <property type="entry name" value="ALPHA1,4-GALACTOSYLTRANSFERASE 1-RELATED"/>
    <property type="match status" value="1"/>
</dbReference>
<sequence length="453" mass="51315">MPGGANLGVPALRVPQLFDRQPHKRSPSILFDGGMRYDKLTTKRQRGWALVARNAKLLRSIAFASLFLVLLFFWRYQVHVEIQLYSRGWIRNAIVPVRPLSSTCFDPSRIASSAYNTTLAGAPAFVDVHAGIGMPLGRDCYNFAGTLPRQPVDGMILPERTTFHTYWRNDLLPLGDRQIALLHSLLATQDRASTSVVLWTNAASPSALTNLPILRPLLELYGERLEVRRVDKQALARGTPMDGHKLLDMADKQAWVDGDLVRVLVLNALGGVWVDFDTIMTGRDMRVLLEHEWVTQWDCYDKPYQPLNGAMMHFHRDSPYLCEMLHSMASSPPPAKNSVDWGSRLYHKVWRSIIANGHKPFKILPYCFTDGPSCRLDNRLPDPFGDPRAEKRWGSGRWEDVRSKVGNVWAVHLHNQWDKGFPRGGWVDEMILKPVMAQVDGYRNSNSPLEAAE</sequence>
<dbReference type="InterPro" id="IPR051981">
    <property type="entry name" value="Glycosyltransf_32"/>
</dbReference>
<evidence type="ECO:0008006" key="3">
    <source>
        <dbReference type="Google" id="ProtNLM"/>
    </source>
</evidence>
<comment type="caution">
    <text evidence="1">The sequence shown here is derived from an EMBL/GenBank/DDBJ whole genome shotgun (WGS) entry which is preliminary data.</text>
</comment>
<keyword evidence="2" id="KW-1185">Reference proteome</keyword>
<dbReference type="InterPro" id="IPR029044">
    <property type="entry name" value="Nucleotide-diphossugar_trans"/>
</dbReference>
<evidence type="ECO:0000313" key="1">
    <source>
        <dbReference type="EMBL" id="KAG0667133.1"/>
    </source>
</evidence>
<organism evidence="1 2">
    <name type="scientific">Rhodotorula mucilaginosa</name>
    <name type="common">Yeast</name>
    <name type="synonym">Rhodotorula rubra</name>
    <dbReference type="NCBI Taxonomy" id="5537"/>
    <lineage>
        <taxon>Eukaryota</taxon>
        <taxon>Fungi</taxon>
        <taxon>Dikarya</taxon>
        <taxon>Basidiomycota</taxon>
        <taxon>Pucciniomycotina</taxon>
        <taxon>Microbotryomycetes</taxon>
        <taxon>Sporidiobolales</taxon>
        <taxon>Sporidiobolaceae</taxon>
        <taxon>Rhodotorula</taxon>
    </lineage>
</organism>
<reference evidence="1 2" key="1">
    <citation type="submission" date="2020-11" db="EMBL/GenBank/DDBJ databases">
        <title>Kefir isolates.</title>
        <authorList>
            <person name="Marcisauskas S."/>
            <person name="Kim Y."/>
            <person name="Blasche S."/>
        </authorList>
    </citation>
    <scope>NUCLEOTIDE SEQUENCE [LARGE SCALE GENOMIC DNA]</scope>
    <source>
        <strain evidence="1 2">KR</strain>
    </source>
</reference>
<name>A0A9P7B8W0_RHOMI</name>
<dbReference type="EMBL" id="PUHQ01000002">
    <property type="protein sequence ID" value="KAG0667133.1"/>
    <property type="molecule type" value="Genomic_DNA"/>
</dbReference>
<dbReference type="Gene3D" id="3.90.550.20">
    <property type="match status" value="1"/>
</dbReference>
<dbReference type="GO" id="GO:0016758">
    <property type="term" value="F:hexosyltransferase activity"/>
    <property type="evidence" value="ECO:0007669"/>
    <property type="project" value="TreeGrafter"/>
</dbReference>
<dbReference type="GO" id="GO:0016020">
    <property type="term" value="C:membrane"/>
    <property type="evidence" value="ECO:0007669"/>
    <property type="project" value="GOC"/>
</dbReference>
<dbReference type="SUPFAM" id="SSF53448">
    <property type="entry name" value="Nucleotide-diphospho-sugar transferases"/>
    <property type="match status" value="1"/>
</dbReference>
<evidence type="ECO:0000313" key="2">
    <source>
        <dbReference type="Proteomes" id="UP000777482"/>
    </source>
</evidence>
<dbReference type="AlphaFoldDB" id="A0A9P7B8W0"/>
<protein>
    <recommendedName>
        <fullName evidence="3">Glycosyltransferase family 32 protein</fullName>
    </recommendedName>
</protein>
<accession>A0A9P7B8W0</accession>
<dbReference type="PANTHER" id="PTHR12042">
    <property type="entry name" value="LACTOSYLCERAMIDE 4-ALPHA-GALACTOSYLTRANSFERASE ALPHA- 1,4-GALACTOSYLTRANSFERASE"/>
    <property type="match status" value="1"/>
</dbReference>
<dbReference type="GO" id="GO:0006688">
    <property type="term" value="P:glycosphingolipid biosynthetic process"/>
    <property type="evidence" value="ECO:0007669"/>
    <property type="project" value="TreeGrafter"/>
</dbReference>
<dbReference type="Proteomes" id="UP000777482">
    <property type="component" value="Unassembled WGS sequence"/>
</dbReference>